<feature type="domain" description="DUF4325" evidence="1">
    <location>
        <begin position="104"/>
        <end position="166"/>
    </location>
</feature>
<protein>
    <recommendedName>
        <fullName evidence="1">DUF4325 domain-containing protein</fullName>
    </recommendedName>
</protein>
<gene>
    <name evidence="2" type="ORF">S01H4_46916</name>
</gene>
<organism evidence="2">
    <name type="scientific">marine sediment metagenome</name>
    <dbReference type="NCBI Taxonomy" id="412755"/>
    <lineage>
        <taxon>unclassified sequences</taxon>
        <taxon>metagenomes</taxon>
        <taxon>ecological metagenomes</taxon>
    </lineage>
</organism>
<name>X1CPJ4_9ZZZZ</name>
<reference evidence="2" key="1">
    <citation type="journal article" date="2014" name="Front. Microbiol.">
        <title>High frequency of phylogenetically diverse reductive dehalogenase-homologous genes in deep subseafloor sedimentary metagenomes.</title>
        <authorList>
            <person name="Kawai M."/>
            <person name="Futagami T."/>
            <person name="Toyoda A."/>
            <person name="Takaki Y."/>
            <person name="Nishi S."/>
            <person name="Hori S."/>
            <person name="Arai W."/>
            <person name="Tsubouchi T."/>
            <person name="Morono Y."/>
            <person name="Uchiyama I."/>
            <person name="Ito T."/>
            <person name="Fujiyama A."/>
            <person name="Inagaki F."/>
            <person name="Takami H."/>
        </authorList>
    </citation>
    <scope>NUCLEOTIDE SEQUENCE</scope>
    <source>
        <strain evidence="2">Expedition CK06-06</strain>
    </source>
</reference>
<evidence type="ECO:0000259" key="1">
    <source>
        <dbReference type="Pfam" id="PF14213"/>
    </source>
</evidence>
<sequence>MWGLFNIVLQNGGYFSIISGKGGLVFANGGKTTKTFKDIIILNKHNQATTISFHLDLNKEVSVEKAIKGYELVDMHIEELMGDFGEIIYKISEVGSGTGTRESGAQMKNELINIYTKTKRRIIIDFENIGIISSSFADELIGKLIDEIGFYQFQSIFFLVNMNKKIQTIFDASLKKRLSENTG</sequence>
<dbReference type="EMBL" id="BART01026270">
    <property type="protein sequence ID" value="GAG94877.1"/>
    <property type="molecule type" value="Genomic_DNA"/>
</dbReference>
<dbReference type="InterPro" id="IPR025474">
    <property type="entry name" value="DUF4325"/>
</dbReference>
<proteinExistence type="predicted"/>
<accession>X1CPJ4</accession>
<dbReference type="AlphaFoldDB" id="X1CPJ4"/>
<dbReference type="Pfam" id="PF14213">
    <property type="entry name" value="DUF4325"/>
    <property type="match status" value="1"/>
</dbReference>
<comment type="caution">
    <text evidence="2">The sequence shown here is derived from an EMBL/GenBank/DDBJ whole genome shotgun (WGS) entry which is preliminary data.</text>
</comment>
<evidence type="ECO:0000313" key="2">
    <source>
        <dbReference type="EMBL" id="GAG94877.1"/>
    </source>
</evidence>